<protein>
    <submittedName>
        <fullName evidence="3">Bifunctional diguanylate cyclase/phosphodiesterase</fullName>
    </submittedName>
</protein>
<dbReference type="PANTHER" id="PTHR33121:SF70">
    <property type="entry name" value="SIGNALING PROTEIN YKOW"/>
    <property type="match status" value="1"/>
</dbReference>
<dbReference type="Gene3D" id="3.30.70.270">
    <property type="match status" value="1"/>
</dbReference>
<keyword evidence="4" id="KW-1185">Reference proteome</keyword>
<dbReference type="PANTHER" id="PTHR33121">
    <property type="entry name" value="CYCLIC DI-GMP PHOSPHODIESTERASE PDEF"/>
    <property type="match status" value="1"/>
</dbReference>
<feature type="domain" description="GGDEF" evidence="2">
    <location>
        <begin position="212"/>
        <end position="344"/>
    </location>
</feature>
<accession>A0AA41WFM6</accession>
<dbReference type="SMART" id="SM00052">
    <property type="entry name" value="EAL"/>
    <property type="match status" value="1"/>
</dbReference>
<dbReference type="EMBL" id="JAMSLR010000007">
    <property type="protein sequence ID" value="MCM8749709.1"/>
    <property type="molecule type" value="Genomic_DNA"/>
</dbReference>
<evidence type="ECO:0000313" key="3">
    <source>
        <dbReference type="EMBL" id="MCM8749709.1"/>
    </source>
</evidence>
<comment type="caution">
    <text evidence="3">The sequence shown here is derived from an EMBL/GenBank/DDBJ whole genome shotgun (WGS) entry which is preliminary data.</text>
</comment>
<dbReference type="Gene3D" id="3.20.20.450">
    <property type="entry name" value="EAL domain"/>
    <property type="match status" value="1"/>
</dbReference>
<dbReference type="NCBIfam" id="TIGR00254">
    <property type="entry name" value="GGDEF"/>
    <property type="match status" value="1"/>
</dbReference>
<feature type="domain" description="EAL" evidence="1">
    <location>
        <begin position="353"/>
        <end position="610"/>
    </location>
</feature>
<dbReference type="InterPro" id="IPR029787">
    <property type="entry name" value="Nucleotide_cyclase"/>
</dbReference>
<evidence type="ECO:0000259" key="2">
    <source>
        <dbReference type="PROSITE" id="PS50887"/>
    </source>
</evidence>
<dbReference type="GO" id="GO:0071111">
    <property type="term" value="F:cyclic-guanylate-specific phosphodiesterase activity"/>
    <property type="evidence" value="ECO:0007669"/>
    <property type="project" value="InterPro"/>
</dbReference>
<dbReference type="Pfam" id="PF00990">
    <property type="entry name" value="GGDEF"/>
    <property type="match status" value="1"/>
</dbReference>
<gene>
    <name evidence="3" type="ORF">NET02_11155</name>
</gene>
<proteinExistence type="predicted"/>
<dbReference type="RefSeq" id="WP_284057492.1">
    <property type="nucleotide sequence ID" value="NZ_JAMSLR010000007.1"/>
</dbReference>
<dbReference type="SUPFAM" id="SSF141868">
    <property type="entry name" value="EAL domain-like"/>
    <property type="match status" value="1"/>
</dbReference>
<dbReference type="CDD" id="cd01948">
    <property type="entry name" value="EAL"/>
    <property type="match status" value="1"/>
</dbReference>
<dbReference type="InterPro" id="IPR043128">
    <property type="entry name" value="Rev_trsase/Diguanyl_cyclase"/>
</dbReference>
<sequence>MTPVDHRSLDAVNSVLNRALHGATFGEVLQAIGEHLGAALPELATLMAIRGPHPEIEMASDPRLPEEALPAFRLLAKRVRSLADVPGVPFGPPERPAGALIAAPVEDPAWQPPVEMVARAGFQAFWAVPIEDPIAGHLGWIFACIPEPRVPCPAELSCLTLAANLLCLAARQQGLSPSQETGDYDPLTGLPGRGVFLERLGHALARRHRRKGRVGVIVLDFDRFRIINNSFGVAAGNQVLLTVARRLRKGLRRGDTLARLERDEFAILLEGLQCERDAIEVAERMMQHLHRPIPLTNREVMLTASFGIALSTETSTPADLMQEAEMALANARSASGGSYKVFSQALDRGMRRRLELEIHLLRALEREEFFLNFQPVIELDTGRIVELEALLRWEHAQHGLISPAEFIPIAEETGLIIPIGRWTLREAARLMREWLSRFPHLPPELKLSVNLSPRQLRYSGLVQEIAATLDEVGLSPSRLKIEITESLLVDSDEAVLCRLQDLRAHGIELALDDFGTGYSSLGYLSGLPVDCLKIDRTFVERLGQDQAQAAIIQTIVSVARALGLNVVGEGIETEMQLVHLRALGCTRGQGYYIARPLSADGVATLFQRGLTLLLPAQKLPGSPPELLAS</sequence>
<dbReference type="SUPFAM" id="SSF55073">
    <property type="entry name" value="Nucleotide cyclase"/>
    <property type="match status" value="1"/>
</dbReference>
<organism evidence="3 4">
    <name type="scientific">Thermalbibacter longus</name>
    <dbReference type="NCBI Taxonomy" id="2951981"/>
    <lineage>
        <taxon>Bacteria</taxon>
        <taxon>Pseudomonadati</taxon>
        <taxon>Thermomicrobiota</taxon>
        <taxon>Thermomicrobia</taxon>
        <taxon>Thermomicrobiales</taxon>
        <taxon>Thermomicrobiaceae</taxon>
        <taxon>Thermalbibacter</taxon>
    </lineage>
</organism>
<dbReference type="PROSITE" id="PS50883">
    <property type="entry name" value="EAL"/>
    <property type="match status" value="1"/>
</dbReference>
<dbReference type="PROSITE" id="PS50887">
    <property type="entry name" value="GGDEF"/>
    <property type="match status" value="1"/>
</dbReference>
<dbReference type="CDD" id="cd01949">
    <property type="entry name" value="GGDEF"/>
    <property type="match status" value="1"/>
</dbReference>
<dbReference type="InterPro" id="IPR050706">
    <property type="entry name" value="Cyclic-di-GMP_PDE-like"/>
</dbReference>
<dbReference type="Pfam" id="PF00563">
    <property type="entry name" value="EAL"/>
    <property type="match status" value="1"/>
</dbReference>
<dbReference type="Proteomes" id="UP001165306">
    <property type="component" value="Unassembled WGS sequence"/>
</dbReference>
<dbReference type="AlphaFoldDB" id="A0AA41WFM6"/>
<evidence type="ECO:0000259" key="1">
    <source>
        <dbReference type="PROSITE" id="PS50883"/>
    </source>
</evidence>
<name>A0AA41WFM6_9BACT</name>
<evidence type="ECO:0000313" key="4">
    <source>
        <dbReference type="Proteomes" id="UP001165306"/>
    </source>
</evidence>
<dbReference type="InterPro" id="IPR035919">
    <property type="entry name" value="EAL_sf"/>
</dbReference>
<dbReference type="SMART" id="SM00267">
    <property type="entry name" value="GGDEF"/>
    <property type="match status" value="1"/>
</dbReference>
<dbReference type="InterPro" id="IPR000160">
    <property type="entry name" value="GGDEF_dom"/>
</dbReference>
<reference evidence="3" key="1">
    <citation type="submission" date="2022-06" db="EMBL/GenBank/DDBJ databases">
        <title>CFH 74404 Thermomicrobiaceae sp.</title>
        <authorList>
            <person name="Ming H."/>
            <person name="Li W.-J."/>
            <person name="Zhao Z."/>
        </authorList>
    </citation>
    <scope>NUCLEOTIDE SEQUENCE</scope>
    <source>
        <strain evidence="3">CFH 74404</strain>
    </source>
</reference>
<dbReference type="InterPro" id="IPR001633">
    <property type="entry name" value="EAL_dom"/>
</dbReference>